<evidence type="ECO:0000313" key="1">
    <source>
        <dbReference type="EMBL" id="MDX6017723.1"/>
    </source>
</evidence>
<reference evidence="1 2" key="1">
    <citation type="submission" date="2023-11" db="EMBL/GenBank/DDBJ databases">
        <title>MicrobeMod: A computational toolkit for identifying prokaryotic methylation and restriction-modification with nanopore sequencing.</title>
        <authorList>
            <person name="Crits-Christoph A."/>
            <person name="Kang S.C."/>
            <person name="Lee H."/>
            <person name="Ostrov N."/>
        </authorList>
    </citation>
    <scope>NUCLEOTIDE SEQUENCE [LARGE SCALE GENOMIC DNA]</scope>
    <source>
        <strain evidence="1 2">ATCC BAA-2732</strain>
    </source>
</reference>
<proteinExistence type="predicted"/>
<accession>A0ABU4QGJ2</accession>
<protein>
    <submittedName>
        <fullName evidence="1">Uncharacterized protein</fullName>
    </submittedName>
</protein>
<evidence type="ECO:0000313" key="2">
    <source>
        <dbReference type="Proteomes" id="UP001272773"/>
    </source>
</evidence>
<sequence length="57" mass="6321">MTKPTFDMEAAIEALRAGKDLTGVVDQIIRLNATAPRLSAALRDFLANRHTQSYDFV</sequence>
<comment type="caution">
    <text evidence="1">The sequence shown here is derived from an EMBL/GenBank/DDBJ whole genome shotgun (WGS) entry which is preliminary data.</text>
</comment>
<organism evidence="1 2">
    <name type="scientific">Shewanella indica</name>
    <dbReference type="NCBI Taxonomy" id="768528"/>
    <lineage>
        <taxon>Bacteria</taxon>
        <taxon>Pseudomonadati</taxon>
        <taxon>Pseudomonadota</taxon>
        <taxon>Gammaproteobacteria</taxon>
        <taxon>Alteromonadales</taxon>
        <taxon>Shewanellaceae</taxon>
        <taxon>Shewanella</taxon>
    </lineage>
</organism>
<dbReference type="RefSeq" id="WP_319619455.1">
    <property type="nucleotide sequence ID" value="NZ_JAWXXR010000001.1"/>
</dbReference>
<name>A0ABU4QGJ2_9GAMM</name>
<dbReference type="GeneID" id="88624949"/>
<dbReference type="EMBL" id="JAWXXR010000001">
    <property type="protein sequence ID" value="MDX6017723.1"/>
    <property type="molecule type" value="Genomic_DNA"/>
</dbReference>
<gene>
    <name evidence="1" type="ORF">SIL79_15535</name>
</gene>
<dbReference type="Proteomes" id="UP001272773">
    <property type="component" value="Unassembled WGS sequence"/>
</dbReference>
<keyword evidence="2" id="KW-1185">Reference proteome</keyword>